<dbReference type="GO" id="GO:0030170">
    <property type="term" value="F:pyridoxal phosphate binding"/>
    <property type="evidence" value="ECO:0007669"/>
    <property type="project" value="InterPro"/>
</dbReference>
<dbReference type="InterPro" id="IPR015421">
    <property type="entry name" value="PyrdxlP-dep_Trfase_major"/>
</dbReference>
<evidence type="ECO:0000256" key="2">
    <source>
        <dbReference type="ARBA" id="ARBA00022898"/>
    </source>
</evidence>
<keyword evidence="4" id="KW-0808">Transferase</keyword>
<dbReference type="Gene3D" id="3.40.640.10">
    <property type="entry name" value="Type I PLP-dependent aspartate aminotransferase-like (Major domain)"/>
    <property type="match status" value="1"/>
</dbReference>
<dbReference type="CDD" id="cd00609">
    <property type="entry name" value="AAT_like"/>
    <property type="match status" value="1"/>
</dbReference>
<sequence>MGAGSSHLMFQMFPLIAPPASRVVVLDPMYGQYVHILEARLGLMVQRLELHMEQAFRIPLDRLASLARGASLLVLVNPNDPTGQVIPRDELLPLIGELGPDTLVVVDETYVDFLAEPCSLETYLNQLDNLIVLKSLSKFYILSGLRAGYAAGPPSLMRSIRQAGAPWPVSLIAHVAATEALLDEDYYKRRARKTDGLRADLAARLDLLPGLAVYPGSANFVLVEVVTPDLNASELCRRTAAHGVAIRDCGSMGRQLGERFVRIAIKSAADNERILEAVGKGLAAA</sequence>
<proteinExistence type="predicted"/>
<dbReference type="InterPro" id="IPR015424">
    <property type="entry name" value="PyrdxlP-dep_Trfase"/>
</dbReference>
<evidence type="ECO:0000259" key="3">
    <source>
        <dbReference type="Pfam" id="PF00155"/>
    </source>
</evidence>
<dbReference type="PANTHER" id="PTHR42885">
    <property type="entry name" value="HISTIDINOL-PHOSPHATE AMINOTRANSFERASE-RELATED"/>
    <property type="match status" value="1"/>
</dbReference>
<comment type="cofactor">
    <cofactor evidence="1">
        <name>pyridoxal 5'-phosphate</name>
        <dbReference type="ChEBI" id="CHEBI:597326"/>
    </cofactor>
</comment>
<keyword evidence="4" id="KW-0032">Aminotransferase</keyword>
<gene>
    <name evidence="4" type="ORF">HYR64_04695</name>
</gene>
<dbReference type="SUPFAM" id="SSF53383">
    <property type="entry name" value="PLP-dependent transferases"/>
    <property type="match status" value="1"/>
</dbReference>
<dbReference type="PANTHER" id="PTHR42885:SF1">
    <property type="entry name" value="THREONINE-PHOSPHATE DECARBOXYLASE"/>
    <property type="match status" value="1"/>
</dbReference>
<evidence type="ECO:0000256" key="1">
    <source>
        <dbReference type="ARBA" id="ARBA00001933"/>
    </source>
</evidence>
<feature type="domain" description="Aminotransferase class I/classII large" evidence="3">
    <location>
        <begin position="1"/>
        <end position="277"/>
    </location>
</feature>
<evidence type="ECO:0000313" key="4">
    <source>
        <dbReference type="EMBL" id="MBI1756389.1"/>
    </source>
</evidence>
<protein>
    <submittedName>
        <fullName evidence="4">Histidinol-phosphate aminotransferase family protein</fullName>
    </submittedName>
</protein>
<dbReference type="GO" id="GO:0008483">
    <property type="term" value="F:transaminase activity"/>
    <property type="evidence" value="ECO:0007669"/>
    <property type="project" value="UniProtKB-KW"/>
</dbReference>
<dbReference type="Pfam" id="PF00155">
    <property type="entry name" value="Aminotran_1_2"/>
    <property type="match status" value="1"/>
</dbReference>
<reference evidence="4" key="1">
    <citation type="submission" date="2020-07" db="EMBL/GenBank/DDBJ databases">
        <title>Huge and variable diversity of episymbiotic CPR bacteria and DPANN archaea in groundwater ecosystems.</title>
        <authorList>
            <person name="He C.Y."/>
            <person name="Keren R."/>
            <person name="Whittaker M."/>
            <person name="Farag I.F."/>
            <person name="Doudna J."/>
            <person name="Cate J.H.D."/>
            <person name="Banfield J.F."/>
        </authorList>
    </citation>
    <scope>NUCLEOTIDE SEQUENCE</scope>
    <source>
        <strain evidence="4">NC_groundwater_17_Pr7_B-0.1um_64_12</strain>
    </source>
</reference>
<dbReference type="EMBL" id="JACOSL010000029">
    <property type="protein sequence ID" value="MBI1756389.1"/>
    <property type="molecule type" value="Genomic_DNA"/>
</dbReference>
<dbReference type="InterPro" id="IPR015422">
    <property type="entry name" value="PyrdxlP-dep_Trfase_small"/>
</dbReference>
<dbReference type="AlphaFoldDB" id="A0A931PTI2"/>
<comment type="caution">
    <text evidence="4">The sequence shown here is derived from an EMBL/GenBank/DDBJ whole genome shotgun (WGS) entry which is preliminary data.</text>
</comment>
<dbReference type="Gene3D" id="3.90.1150.10">
    <property type="entry name" value="Aspartate Aminotransferase, domain 1"/>
    <property type="match status" value="1"/>
</dbReference>
<dbReference type="InterPro" id="IPR004839">
    <property type="entry name" value="Aminotransferase_I/II_large"/>
</dbReference>
<accession>A0A931PTI2</accession>
<organism evidence="4 5">
    <name type="scientific">Fimbriimonas ginsengisoli</name>
    <dbReference type="NCBI Taxonomy" id="1005039"/>
    <lineage>
        <taxon>Bacteria</taxon>
        <taxon>Bacillati</taxon>
        <taxon>Armatimonadota</taxon>
        <taxon>Fimbriimonadia</taxon>
        <taxon>Fimbriimonadales</taxon>
        <taxon>Fimbriimonadaceae</taxon>
        <taxon>Fimbriimonas</taxon>
    </lineage>
</organism>
<name>A0A931PTI2_FIMGI</name>
<dbReference type="Proteomes" id="UP000727962">
    <property type="component" value="Unassembled WGS sequence"/>
</dbReference>
<keyword evidence="2" id="KW-0663">Pyridoxal phosphate</keyword>
<evidence type="ECO:0000313" key="5">
    <source>
        <dbReference type="Proteomes" id="UP000727962"/>
    </source>
</evidence>